<accession>A0A6J4V8X0</accession>
<feature type="domain" description="Organic solvent tolerance-like N-terminal" evidence="4">
    <location>
        <begin position="163"/>
        <end position="302"/>
    </location>
</feature>
<keyword evidence="1 3" id="KW-0732">Signal</keyword>
<dbReference type="GO" id="GO:0030288">
    <property type="term" value="C:outer membrane-bounded periplasmic space"/>
    <property type="evidence" value="ECO:0007669"/>
    <property type="project" value="TreeGrafter"/>
</dbReference>
<reference evidence="5" key="1">
    <citation type="submission" date="2020-02" db="EMBL/GenBank/DDBJ databases">
        <authorList>
            <person name="Meier V. D."/>
        </authorList>
    </citation>
    <scope>NUCLEOTIDE SEQUENCE</scope>
    <source>
        <strain evidence="5">AVDCRST_MAG86</strain>
    </source>
</reference>
<evidence type="ECO:0000313" key="5">
    <source>
        <dbReference type="EMBL" id="CAA9569780.1"/>
    </source>
</evidence>
<proteinExistence type="predicted"/>
<dbReference type="InterPro" id="IPR052037">
    <property type="entry name" value="LPS_export_LptA"/>
</dbReference>
<evidence type="ECO:0000256" key="1">
    <source>
        <dbReference type="ARBA" id="ARBA00022729"/>
    </source>
</evidence>
<evidence type="ECO:0000259" key="4">
    <source>
        <dbReference type="Pfam" id="PF03968"/>
    </source>
</evidence>
<feature type="signal peptide" evidence="3">
    <location>
        <begin position="1"/>
        <end position="24"/>
    </location>
</feature>
<protein>
    <recommendedName>
        <fullName evidence="4">Organic solvent tolerance-like N-terminal domain-containing protein</fullName>
    </recommendedName>
</protein>
<feature type="region of interest" description="Disordered" evidence="2">
    <location>
        <begin position="24"/>
        <end position="47"/>
    </location>
</feature>
<dbReference type="PANTHER" id="PTHR36504">
    <property type="entry name" value="LIPOPOLYSACCHARIDE EXPORT SYSTEM PROTEIN LPTA"/>
    <property type="match status" value="1"/>
</dbReference>
<dbReference type="GO" id="GO:0017089">
    <property type="term" value="F:glycolipid transfer activity"/>
    <property type="evidence" value="ECO:0007669"/>
    <property type="project" value="TreeGrafter"/>
</dbReference>
<evidence type="ECO:0000256" key="2">
    <source>
        <dbReference type="SAM" id="MobiDB-lite"/>
    </source>
</evidence>
<dbReference type="InterPro" id="IPR005653">
    <property type="entry name" value="OstA-like_N"/>
</dbReference>
<evidence type="ECO:0000256" key="3">
    <source>
        <dbReference type="SAM" id="SignalP"/>
    </source>
</evidence>
<dbReference type="PANTHER" id="PTHR36504:SF1">
    <property type="entry name" value="LIPOPOLYSACCHARIDE EXPORT SYSTEM PROTEIN LPTA"/>
    <property type="match status" value="1"/>
</dbReference>
<dbReference type="EMBL" id="CADCWP010000110">
    <property type="protein sequence ID" value="CAA9569780.1"/>
    <property type="molecule type" value="Genomic_DNA"/>
</dbReference>
<feature type="chain" id="PRO_5026934612" description="Organic solvent tolerance-like N-terminal domain-containing protein" evidence="3">
    <location>
        <begin position="25"/>
        <end position="329"/>
    </location>
</feature>
<gene>
    <name evidence="5" type="ORF">AVDCRST_MAG86-1647</name>
</gene>
<dbReference type="GO" id="GO:0015920">
    <property type="term" value="P:lipopolysaccharide transport"/>
    <property type="evidence" value="ECO:0007669"/>
    <property type="project" value="TreeGrafter"/>
</dbReference>
<sequence>MSMRPTFPAALLLFGGLAVFAQNAAPPPTPTEPAAPQQAGGQGDAPGERIITITYDGGTRNSPDLRYGPYVYEHPRPDGIRANVSNLDIFAQRGELRAPDEVLIAEAEGEREASFTGGVRVERGRLTATGPGLEYSEATGRGVMPQKPAIVVEPAEEGGDVVNIETDEVTFDVDTDTSVSRGNVTLTSGNQDAQAQELTFEEARDLAVLSSGGEQVTVRRRNDDGTFLTITADGVRVLTGQDTLLGRGNVTIVDGDITTTGDTIFYDDETSRAEVIGNPAVSVDTAFGSRITGGRIEQRTDTDLVRQLSDPTPSFDAAAFNLTGEAAAP</sequence>
<dbReference type="Gene3D" id="2.60.450.10">
    <property type="entry name" value="Lipopolysaccharide (LPS) transport protein A like domain"/>
    <property type="match status" value="2"/>
</dbReference>
<dbReference type="GO" id="GO:0009279">
    <property type="term" value="C:cell outer membrane"/>
    <property type="evidence" value="ECO:0007669"/>
    <property type="project" value="TreeGrafter"/>
</dbReference>
<name>A0A6J4V8X0_9DEIN</name>
<dbReference type="AlphaFoldDB" id="A0A6J4V8X0"/>
<organism evidence="5">
    <name type="scientific">uncultured Truepera sp</name>
    <dbReference type="NCBI Taxonomy" id="543023"/>
    <lineage>
        <taxon>Bacteria</taxon>
        <taxon>Thermotogati</taxon>
        <taxon>Deinococcota</taxon>
        <taxon>Deinococci</taxon>
        <taxon>Trueperales</taxon>
        <taxon>Trueperaceae</taxon>
        <taxon>Truepera</taxon>
        <taxon>environmental samples</taxon>
    </lineage>
</organism>
<dbReference type="Pfam" id="PF03968">
    <property type="entry name" value="LptD_N"/>
    <property type="match status" value="1"/>
</dbReference>